<sequence length="350" mass="41488">MHKTFMNKTYNVYFNNSKEYILQIDVLNMFWQQFILAATNYQPLNLILYKNNQPEILNIKDSELDIYRRKISSYYQFSSTELDLQRFVGLCKLIKILINHMETNCQLTTIRDIYYQDVDVFQNKQSECCYLLTQLVTYSLKWSLISTFNIHPTQKSLMYGDYFTNISLNEPILIPINFEQSFQHLVSDQRFLLIVIEKDAVFQSFCSHLKSTNQLKNYLIITTKGYSDKLALRFINWLKNNFKPIIYCFFDSDVHGINIFRQLSINIHGLVFAGVFLSESKPTSWLSITYNDVLLLLNLLNKDTIIEKCHRELTRGLFLYKKSEMNVVANKTYNDYIMTKLKLYEQSLIQ</sequence>
<dbReference type="InterPro" id="IPR036078">
    <property type="entry name" value="Spo11/TopoVI_A_sf"/>
</dbReference>
<comment type="similarity">
    <text evidence="3">Belongs to the TOP6A family.</text>
</comment>
<evidence type="ECO:0000256" key="8">
    <source>
        <dbReference type="ARBA" id="ARBA00023125"/>
    </source>
</evidence>
<dbReference type="Pfam" id="PF04406">
    <property type="entry name" value="TP6A_N"/>
    <property type="match status" value="1"/>
</dbReference>
<reference evidence="12" key="1">
    <citation type="submission" date="2022-12" db="EMBL/GenBank/DDBJ databases">
        <authorList>
            <person name="Brejova B."/>
        </authorList>
    </citation>
    <scope>NUCLEOTIDE SEQUENCE</scope>
</reference>
<evidence type="ECO:0000259" key="10">
    <source>
        <dbReference type="Pfam" id="PF04406"/>
    </source>
</evidence>
<dbReference type="SUPFAM" id="SSF56726">
    <property type="entry name" value="DNA topoisomerase IV, alpha subunit"/>
    <property type="match status" value="1"/>
</dbReference>
<dbReference type="EC" id="5.6.2.2" evidence="4"/>
<evidence type="ECO:0000256" key="4">
    <source>
        <dbReference type="ARBA" id="ARBA00012895"/>
    </source>
</evidence>
<dbReference type="GO" id="GO:0003918">
    <property type="term" value="F:DNA topoisomerase type II (double strand cut, ATP-hydrolyzing) activity"/>
    <property type="evidence" value="ECO:0007669"/>
    <property type="project" value="UniProtKB-EC"/>
</dbReference>
<dbReference type="Pfam" id="PF21180">
    <property type="entry name" value="TOP6A-Spo11_Toprim"/>
    <property type="match status" value="1"/>
</dbReference>
<evidence type="ECO:0000313" key="12">
    <source>
        <dbReference type="EMBL" id="CAI5758042.1"/>
    </source>
</evidence>
<dbReference type="InterPro" id="IPR034136">
    <property type="entry name" value="TOPRIM_Topo6A/Spo11"/>
</dbReference>
<protein>
    <recommendedName>
        <fullName evidence="4">DNA topoisomerase (ATP-hydrolyzing)</fullName>
        <ecNumber evidence="4">5.6.2.2</ecNumber>
    </recommendedName>
</protein>
<dbReference type="PANTHER" id="PTHR10848:SF0">
    <property type="entry name" value="MEIOTIC RECOMBINATION PROTEIN SPO11"/>
    <property type="match status" value="1"/>
</dbReference>
<dbReference type="Gene3D" id="3.40.1360.10">
    <property type="match status" value="1"/>
</dbReference>
<evidence type="ECO:0000313" key="13">
    <source>
        <dbReference type="Proteomes" id="UP001152885"/>
    </source>
</evidence>
<dbReference type="Proteomes" id="UP001152885">
    <property type="component" value="Unassembled WGS sequence"/>
</dbReference>
<dbReference type="GO" id="GO:0000706">
    <property type="term" value="P:meiotic DNA double-strand break processing"/>
    <property type="evidence" value="ECO:0007669"/>
    <property type="project" value="TreeGrafter"/>
</dbReference>
<dbReference type="InterPro" id="IPR013049">
    <property type="entry name" value="Spo11/TopoVI_A_N"/>
</dbReference>
<gene>
    <name evidence="12" type="ORF">CANVERA_P2554</name>
</gene>
<dbReference type="GO" id="GO:0046872">
    <property type="term" value="F:metal ion binding"/>
    <property type="evidence" value="ECO:0007669"/>
    <property type="project" value="UniProtKB-KW"/>
</dbReference>
<evidence type="ECO:0000256" key="7">
    <source>
        <dbReference type="ARBA" id="ARBA00023029"/>
    </source>
</evidence>
<evidence type="ECO:0000256" key="2">
    <source>
        <dbReference type="ARBA" id="ARBA00001946"/>
    </source>
</evidence>
<dbReference type="GO" id="GO:0000228">
    <property type="term" value="C:nuclear chromosome"/>
    <property type="evidence" value="ECO:0007669"/>
    <property type="project" value="TreeGrafter"/>
</dbReference>
<proteinExistence type="inferred from homology"/>
<dbReference type="GO" id="GO:0003677">
    <property type="term" value="F:DNA binding"/>
    <property type="evidence" value="ECO:0007669"/>
    <property type="project" value="UniProtKB-KW"/>
</dbReference>
<dbReference type="OrthoDB" id="5377392at2759"/>
<keyword evidence="7" id="KW-0799">Topoisomerase</keyword>
<dbReference type="EMBL" id="CANTUO010000002">
    <property type="protein sequence ID" value="CAI5758042.1"/>
    <property type="molecule type" value="Genomic_DNA"/>
</dbReference>
<evidence type="ECO:0000256" key="5">
    <source>
        <dbReference type="ARBA" id="ARBA00022723"/>
    </source>
</evidence>
<keyword evidence="13" id="KW-1185">Reference proteome</keyword>
<keyword evidence="9" id="KW-0413">Isomerase</keyword>
<comment type="cofactor">
    <cofactor evidence="2">
        <name>Mg(2+)</name>
        <dbReference type="ChEBI" id="CHEBI:18420"/>
    </cofactor>
</comment>
<evidence type="ECO:0000256" key="1">
    <source>
        <dbReference type="ARBA" id="ARBA00000185"/>
    </source>
</evidence>
<dbReference type="GO" id="GO:0042138">
    <property type="term" value="P:meiotic DNA double-strand break formation"/>
    <property type="evidence" value="ECO:0007669"/>
    <property type="project" value="TreeGrafter"/>
</dbReference>
<feature type="domain" description="Topoisomerase 6 subunit A/Spo11 TOPRIM" evidence="11">
    <location>
        <begin position="193"/>
        <end position="293"/>
    </location>
</feature>
<keyword evidence="5" id="KW-0479">Metal-binding</keyword>
<feature type="domain" description="Spo11/DNA topoisomerase VI subunit A N-terminal" evidence="10">
    <location>
        <begin position="86"/>
        <end position="135"/>
    </location>
</feature>
<keyword evidence="8" id="KW-0238">DNA-binding</keyword>
<dbReference type="GO" id="GO:0005524">
    <property type="term" value="F:ATP binding"/>
    <property type="evidence" value="ECO:0007669"/>
    <property type="project" value="InterPro"/>
</dbReference>
<dbReference type="GO" id="GO:0007131">
    <property type="term" value="P:reciprocal meiotic recombination"/>
    <property type="evidence" value="ECO:0007669"/>
    <property type="project" value="TreeGrafter"/>
</dbReference>
<organism evidence="12 13">
    <name type="scientific">Candida verbasci</name>
    <dbReference type="NCBI Taxonomy" id="1227364"/>
    <lineage>
        <taxon>Eukaryota</taxon>
        <taxon>Fungi</taxon>
        <taxon>Dikarya</taxon>
        <taxon>Ascomycota</taxon>
        <taxon>Saccharomycotina</taxon>
        <taxon>Pichiomycetes</taxon>
        <taxon>Debaryomycetaceae</taxon>
        <taxon>Candida/Lodderomyces clade</taxon>
        <taxon>Candida</taxon>
    </lineage>
</organism>
<evidence type="ECO:0000256" key="9">
    <source>
        <dbReference type="ARBA" id="ARBA00023235"/>
    </source>
</evidence>
<accession>A0A9W4TWT8</accession>
<keyword evidence="6" id="KW-0460">Magnesium</keyword>
<evidence type="ECO:0000259" key="11">
    <source>
        <dbReference type="Pfam" id="PF21180"/>
    </source>
</evidence>
<dbReference type="PANTHER" id="PTHR10848">
    <property type="entry name" value="MEIOTIC RECOMBINATION PROTEIN SPO11"/>
    <property type="match status" value="1"/>
</dbReference>
<name>A0A9W4TWT8_9ASCO</name>
<comment type="catalytic activity">
    <reaction evidence="1">
        <text>ATP-dependent breakage, passage and rejoining of double-stranded DNA.</text>
        <dbReference type="EC" id="5.6.2.2"/>
    </reaction>
</comment>
<dbReference type="PRINTS" id="PR01550">
    <property type="entry name" value="TOP6AFAMILY"/>
</dbReference>
<dbReference type="AlphaFoldDB" id="A0A9W4TWT8"/>
<evidence type="ECO:0000256" key="6">
    <source>
        <dbReference type="ARBA" id="ARBA00022842"/>
    </source>
</evidence>
<comment type="caution">
    <text evidence="12">The sequence shown here is derived from an EMBL/GenBank/DDBJ whole genome shotgun (WGS) entry which is preliminary data.</text>
</comment>
<dbReference type="InterPro" id="IPR002815">
    <property type="entry name" value="Spo11/TopoVI_A"/>
</dbReference>
<evidence type="ECO:0000256" key="3">
    <source>
        <dbReference type="ARBA" id="ARBA00006559"/>
    </source>
</evidence>